<reference evidence="1" key="1">
    <citation type="submission" date="2022-04" db="EMBL/GenBank/DDBJ databases">
        <title>Paenibacillus mangrovi sp. nov., a novel endophytic bacterium isolated from bark of Kandelia candel.</title>
        <authorList>
            <person name="Tuo L."/>
        </authorList>
    </citation>
    <scope>NUCLEOTIDE SEQUENCE</scope>
    <source>
        <strain evidence="1">KQZ6P-2</strain>
    </source>
</reference>
<evidence type="ECO:0000313" key="1">
    <source>
        <dbReference type="EMBL" id="MCJ8013381.1"/>
    </source>
</evidence>
<name>A0A9X2B3F6_9BACL</name>
<proteinExistence type="predicted"/>
<dbReference type="AlphaFoldDB" id="A0A9X2B3F6"/>
<gene>
    <name evidence="1" type="ORF">MUG84_16755</name>
</gene>
<evidence type="ECO:0000313" key="2">
    <source>
        <dbReference type="Proteomes" id="UP001139347"/>
    </source>
</evidence>
<dbReference type="Proteomes" id="UP001139347">
    <property type="component" value="Unassembled WGS sequence"/>
</dbReference>
<sequence length="52" mass="6046">MNRKKSRTTDFQISSITQIHDPDAARKWMDLYVQLLKKQLIAEHSGDSQGEE</sequence>
<protein>
    <submittedName>
        <fullName evidence="1">Uncharacterized protein</fullName>
    </submittedName>
</protein>
<organism evidence="1 2">
    <name type="scientific">Paenibacillus mangrovi</name>
    <dbReference type="NCBI Taxonomy" id="2931978"/>
    <lineage>
        <taxon>Bacteria</taxon>
        <taxon>Bacillati</taxon>
        <taxon>Bacillota</taxon>
        <taxon>Bacilli</taxon>
        <taxon>Bacillales</taxon>
        <taxon>Paenibacillaceae</taxon>
        <taxon>Paenibacillus</taxon>
    </lineage>
</organism>
<dbReference type="RefSeq" id="WP_244726698.1">
    <property type="nucleotide sequence ID" value="NZ_JALIRP010000006.1"/>
</dbReference>
<dbReference type="EMBL" id="JALIRP010000006">
    <property type="protein sequence ID" value="MCJ8013381.1"/>
    <property type="molecule type" value="Genomic_DNA"/>
</dbReference>
<keyword evidence="2" id="KW-1185">Reference proteome</keyword>
<accession>A0A9X2B3F6</accession>
<comment type="caution">
    <text evidence="1">The sequence shown here is derived from an EMBL/GenBank/DDBJ whole genome shotgun (WGS) entry which is preliminary data.</text>
</comment>